<gene>
    <name evidence="3" type="ORF">TGDOM2_286190</name>
</gene>
<feature type="compositionally biased region" description="Basic and acidic residues" evidence="1">
    <location>
        <begin position="1001"/>
        <end position="1016"/>
    </location>
</feature>
<comment type="caution">
    <text evidence="3">The sequence shown here is derived from an EMBL/GenBank/DDBJ whole genome shotgun (WGS) entry which is preliminary data.</text>
</comment>
<organism evidence="3 4">
    <name type="scientific">Toxoplasma gondii GAB2-2007-GAL-DOM2</name>
    <dbReference type="NCBI Taxonomy" id="1130820"/>
    <lineage>
        <taxon>Eukaryota</taxon>
        <taxon>Sar</taxon>
        <taxon>Alveolata</taxon>
        <taxon>Apicomplexa</taxon>
        <taxon>Conoidasida</taxon>
        <taxon>Coccidia</taxon>
        <taxon>Eucoccidiorida</taxon>
        <taxon>Eimeriorina</taxon>
        <taxon>Sarcocystidae</taxon>
        <taxon>Toxoplasma</taxon>
    </lineage>
</organism>
<feature type="compositionally biased region" description="Polar residues" evidence="1">
    <location>
        <begin position="608"/>
        <end position="620"/>
    </location>
</feature>
<feature type="compositionally biased region" description="Low complexity" evidence="1">
    <location>
        <begin position="1055"/>
        <end position="1070"/>
    </location>
</feature>
<keyword evidence="2" id="KW-1133">Transmembrane helix</keyword>
<feature type="compositionally biased region" description="Basic and acidic residues" evidence="1">
    <location>
        <begin position="737"/>
        <end position="763"/>
    </location>
</feature>
<sequence>MPLLPQRNGPHLGALATESGSLGSQPAEKKGHASADTRTSFSRPQAASLADLPPAGRRVGSRERFSLSLSHSGGEAPIRRSAKANRPPTPPVQSALARESRPLLQSEDKKGRDISPSLSSSSLASSSSPSLLAAAAVFSHPVHAAFASQLRAPSPRQASTRLSSSLGHVSPAASLSVSVSGGDAYAQDMSACRRSSVRSETFRVSAREAPPPPPHTQGPTRRASVSSPSRRRSGTPSYLNPTVASRQRSLQRSEERRGERFSRNRSPSLTREGPSRSSQIPLSSRPTFPPSSLTSSLRLHSVSATPGALPPLPPARFRGCRALEETEQRRVTGALQLQTVSCMRSSSSDRELTLGTDRGEVSRSLGGPAVRLAPRRALGEREETAECEEKNAEGRGESRSRSEQRAEGENTKDGRRRAIREAGEEGEARSTRRSTELGGGREGRANAEKGERRQMQPSVTRDSHTAQPRLSSSSAPSRGEDERCHFETPWALGPSSTPRRRSSASSSFSLYTSCSSLRATERESGEGESRPNRGLRSSASPQSVPRDSESRRQSQCLNTHTQCVSAPVSREEKQFLSAAARVSASSRPRADPPEARAGPLLEDPCARSFSSLGGTRSPSDLQRRSCAEFLLEASATDATANSKKKEEAAEEDLSSSSWLERDPLFRALSERAASTVRELPVDQLLADEAASFGAQNPTVSPRGRRSETGVAATGGDSPLFLSQQLSDGEAPMLTRTQRPDEEKRAREADELEKEVNRHEEETGARGSVGGQRLPQRGDNGGSAWSESNQTSLCPDVSRRCFFSLFSRQVDSAESAESERRGNVSCGDAHVEADAEESDETEAKTRRAGGEEERDQEDERGERKTQVLSRYPVSSSQARREPSRLHSSAVSRASVPSSSSSRVSKENAESSLSHAWPSSLPPPPKRGLKPEGLSSSTDRRASPSLIPKARPLGLARPATAGERAGQARVASTLSSSSSLSSASASLCSSSSGLLRVAGGVQGRRDHAADGAGGEKGDPLFASVVAGEAEEEASVAGRHAETPQREGEREGSEDMAEGGISESPASASAASKRGGGLCDLSSWLVSSFSSSSRRPPQSQTGARLASGTKTVSASLAADSVADERNQGAGERGRAVGPRLWREILRRALTLLLLLGRVLTSSYDSLAAHGGVRGVIASLEEAKEEKEEVREDERENDGSRRGSRARGDSTQQSTITRSQGSVERPFTETARGRESRGDGRKELAGKGNRLLVQTGQREAARPRSADAQGVSVDSRVSDSSGASPMGRLSEAAARLSMEKGRFACHLLSRMVCEAESQVFSGGVLSLLFGRRREGEGERESAAKGGARAEHAAGTAEVRKDSWIPTREKDPGSLEEKAKSDGQAAATERSFSLASPLFFIALLSFLGLFFFLTLESHEDDLVDIDFM</sequence>
<feature type="compositionally biased region" description="Basic and acidic residues" evidence="1">
    <location>
        <begin position="347"/>
        <end position="361"/>
    </location>
</feature>
<feature type="compositionally biased region" description="Basic and acidic residues" evidence="1">
    <location>
        <begin position="1227"/>
        <end position="1241"/>
    </location>
</feature>
<feature type="compositionally biased region" description="Basic and acidic residues" evidence="1">
    <location>
        <begin position="377"/>
        <end position="413"/>
    </location>
</feature>
<evidence type="ECO:0000313" key="3">
    <source>
        <dbReference type="EMBL" id="KFG40080.1"/>
    </source>
</evidence>
<feature type="compositionally biased region" description="Polar residues" evidence="1">
    <location>
        <begin position="156"/>
        <end position="167"/>
    </location>
</feature>
<feature type="compositionally biased region" description="Low complexity" evidence="1">
    <location>
        <begin position="969"/>
        <end position="993"/>
    </location>
</feature>
<feature type="compositionally biased region" description="Basic and acidic residues" evidence="1">
    <location>
        <begin position="98"/>
        <end position="113"/>
    </location>
</feature>
<feature type="transmembrane region" description="Helical" evidence="2">
    <location>
        <begin position="1389"/>
        <end position="1410"/>
    </location>
</feature>
<feature type="compositionally biased region" description="Basic and acidic residues" evidence="1">
    <location>
        <begin position="1119"/>
        <end position="1131"/>
    </location>
</feature>
<feature type="region of interest" description="Disordered" evidence="1">
    <location>
        <begin position="810"/>
        <end position="1071"/>
    </location>
</feature>
<dbReference type="Proteomes" id="UP000028837">
    <property type="component" value="Unassembled WGS sequence"/>
</dbReference>
<dbReference type="OrthoDB" id="10505464at2759"/>
<keyword evidence="2 3" id="KW-0812">Transmembrane</keyword>
<evidence type="ECO:0000256" key="1">
    <source>
        <dbReference type="SAM" id="MobiDB-lite"/>
    </source>
</evidence>
<feature type="compositionally biased region" description="Low complexity" evidence="1">
    <location>
        <begin position="886"/>
        <end position="901"/>
    </location>
</feature>
<feature type="compositionally biased region" description="Basic and acidic residues" evidence="1">
    <location>
        <begin position="1178"/>
        <end position="1197"/>
    </location>
</feature>
<protein>
    <submittedName>
        <fullName evidence="3">Putative transmembrane protein</fullName>
    </submittedName>
</protein>
<feature type="compositionally biased region" description="Polar residues" evidence="1">
    <location>
        <begin position="36"/>
        <end position="45"/>
    </location>
</feature>
<feature type="compositionally biased region" description="Basic and acidic residues" evidence="1">
    <location>
        <begin position="519"/>
        <end position="531"/>
    </location>
</feature>
<feature type="compositionally biased region" description="Basic and acidic residues" evidence="1">
    <location>
        <begin position="1036"/>
        <end position="1050"/>
    </location>
</feature>
<feature type="compositionally biased region" description="Polar residues" evidence="1">
    <location>
        <begin position="1207"/>
        <end position="1218"/>
    </location>
</feature>
<feature type="region of interest" description="Disordered" evidence="1">
    <location>
        <begin position="148"/>
        <end position="169"/>
    </location>
</feature>
<feature type="compositionally biased region" description="Low complexity" evidence="1">
    <location>
        <begin position="577"/>
        <end position="587"/>
    </location>
</feature>
<feature type="region of interest" description="Disordered" evidence="1">
    <location>
        <begin position="1"/>
        <end position="126"/>
    </location>
</feature>
<feature type="region of interest" description="Disordered" evidence="1">
    <location>
        <begin position="635"/>
        <end position="660"/>
    </location>
</feature>
<feature type="region of interest" description="Disordered" evidence="1">
    <location>
        <begin position="341"/>
        <end position="621"/>
    </location>
</feature>
<reference evidence="3 4" key="1">
    <citation type="submission" date="2014-02" db="EMBL/GenBank/DDBJ databases">
        <authorList>
            <person name="Sibley D."/>
            <person name="Venepally P."/>
            <person name="Karamycheva S."/>
            <person name="Hadjithomas M."/>
            <person name="Khan A."/>
            <person name="Brunk B."/>
            <person name="Roos D."/>
            <person name="Caler E."/>
            <person name="Lorenzi H."/>
        </authorList>
    </citation>
    <scope>NUCLEOTIDE SEQUENCE [LARGE SCALE GENOMIC DNA]</scope>
    <source>
        <strain evidence="3 4">GAB2-2007-GAL-DOM2</strain>
    </source>
</reference>
<feature type="compositionally biased region" description="Low complexity" evidence="1">
    <location>
        <begin position="115"/>
        <end position="126"/>
    </location>
</feature>
<dbReference type="EMBL" id="AHZU02000795">
    <property type="protein sequence ID" value="KFG40080.1"/>
    <property type="molecule type" value="Genomic_DNA"/>
</dbReference>
<feature type="compositionally biased region" description="Polar residues" evidence="1">
    <location>
        <begin position="234"/>
        <end position="244"/>
    </location>
</feature>
<feature type="compositionally biased region" description="Low complexity" evidence="1">
    <location>
        <begin position="281"/>
        <end position="298"/>
    </location>
</feature>
<feature type="compositionally biased region" description="Basic and acidic residues" evidence="1">
    <location>
        <begin position="251"/>
        <end position="262"/>
    </location>
</feature>
<feature type="compositionally biased region" description="Low complexity" evidence="1">
    <location>
        <begin position="1267"/>
        <end position="1277"/>
    </location>
</feature>
<feature type="region of interest" description="Disordered" evidence="1">
    <location>
        <begin position="1333"/>
        <end position="1377"/>
    </location>
</feature>
<dbReference type="VEuPathDB" id="ToxoDB:TGDOM2_286190"/>
<feature type="compositionally biased region" description="Basic and acidic residues" evidence="1">
    <location>
        <begin position="1333"/>
        <end position="1376"/>
    </location>
</feature>
<feature type="compositionally biased region" description="Polar residues" evidence="1">
    <location>
        <begin position="535"/>
        <end position="545"/>
    </location>
</feature>
<feature type="compositionally biased region" description="Polar residues" evidence="1">
    <location>
        <begin position="865"/>
        <end position="876"/>
    </location>
</feature>
<feature type="compositionally biased region" description="Low complexity" evidence="1">
    <location>
        <begin position="1086"/>
        <end position="1097"/>
    </location>
</feature>
<proteinExistence type="predicted"/>
<keyword evidence="2" id="KW-0472">Membrane</keyword>
<evidence type="ECO:0000256" key="2">
    <source>
        <dbReference type="SAM" id="Phobius"/>
    </source>
</evidence>
<feature type="region of interest" description="Disordered" evidence="1">
    <location>
        <begin position="1086"/>
        <end position="1131"/>
    </location>
</feature>
<name>A0A086K6R2_TOXGO</name>
<evidence type="ECO:0000313" key="4">
    <source>
        <dbReference type="Proteomes" id="UP000028837"/>
    </source>
</evidence>
<feature type="compositionally biased region" description="Polar residues" evidence="1">
    <location>
        <begin position="553"/>
        <end position="564"/>
    </location>
</feature>
<feature type="compositionally biased region" description="Basic and acidic residues" evidence="1">
    <location>
        <begin position="419"/>
        <end position="454"/>
    </location>
</feature>
<feature type="region of interest" description="Disordered" evidence="1">
    <location>
        <begin position="1178"/>
        <end position="1282"/>
    </location>
</feature>
<feature type="compositionally biased region" description="Polar residues" evidence="1">
    <location>
        <begin position="455"/>
        <end position="476"/>
    </location>
</feature>
<feature type="region of interest" description="Disordered" evidence="1">
    <location>
        <begin position="689"/>
        <end position="790"/>
    </location>
</feature>
<feature type="region of interest" description="Disordered" evidence="1">
    <location>
        <begin position="191"/>
        <end position="298"/>
    </location>
</feature>
<accession>A0A086K6R2</accession>
<feature type="compositionally biased region" description="Basic and acidic residues" evidence="1">
    <location>
        <begin position="840"/>
        <end position="850"/>
    </location>
</feature>
<feature type="compositionally biased region" description="Low complexity" evidence="1">
    <location>
        <begin position="503"/>
        <end position="518"/>
    </location>
</feature>